<feature type="domain" description="HAMP" evidence="13">
    <location>
        <begin position="108"/>
        <end position="161"/>
    </location>
</feature>
<dbReference type="AlphaFoldDB" id="A0A7U3UN92"/>
<dbReference type="EMBL" id="AP018365">
    <property type="protein sequence ID" value="BBA95666.1"/>
    <property type="molecule type" value="Genomic_DNA"/>
</dbReference>
<organism evidence="14 15">
    <name type="scientific">Actinacidiphila reveromycinica</name>
    <dbReference type="NCBI Taxonomy" id="659352"/>
    <lineage>
        <taxon>Bacteria</taxon>
        <taxon>Bacillati</taxon>
        <taxon>Actinomycetota</taxon>
        <taxon>Actinomycetes</taxon>
        <taxon>Kitasatosporales</taxon>
        <taxon>Streptomycetaceae</taxon>
        <taxon>Actinacidiphila</taxon>
    </lineage>
</organism>
<dbReference type="PROSITE" id="PS50109">
    <property type="entry name" value="HIS_KIN"/>
    <property type="match status" value="1"/>
</dbReference>
<dbReference type="InterPro" id="IPR003594">
    <property type="entry name" value="HATPase_dom"/>
</dbReference>
<dbReference type="PRINTS" id="PR00344">
    <property type="entry name" value="BCTRLSENSOR"/>
</dbReference>
<feature type="domain" description="Histidine kinase" evidence="12">
    <location>
        <begin position="169"/>
        <end position="389"/>
    </location>
</feature>
<dbReference type="InterPro" id="IPR004358">
    <property type="entry name" value="Sig_transdc_His_kin-like_C"/>
</dbReference>
<evidence type="ECO:0000256" key="8">
    <source>
        <dbReference type="ARBA" id="ARBA00022989"/>
    </source>
</evidence>
<evidence type="ECO:0000313" key="15">
    <source>
        <dbReference type="Proteomes" id="UP000595703"/>
    </source>
</evidence>
<dbReference type="Proteomes" id="UP000595703">
    <property type="component" value="Chromosome"/>
</dbReference>
<dbReference type="KEGG" id="arev:RVR_615"/>
<dbReference type="Gene3D" id="1.10.287.130">
    <property type="match status" value="1"/>
</dbReference>
<protein>
    <recommendedName>
        <fullName evidence="3">histidine kinase</fullName>
        <ecNumber evidence="3">2.7.13.3</ecNumber>
    </recommendedName>
</protein>
<dbReference type="PANTHER" id="PTHR45436">
    <property type="entry name" value="SENSOR HISTIDINE KINASE YKOH"/>
    <property type="match status" value="1"/>
</dbReference>
<evidence type="ECO:0000256" key="2">
    <source>
        <dbReference type="ARBA" id="ARBA00004236"/>
    </source>
</evidence>
<dbReference type="InterPro" id="IPR050428">
    <property type="entry name" value="TCS_sensor_his_kinase"/>
</dbReference>
<evidence type="ECO:0000256" key="10">
    <source>
        <dbReference type="ARBA" id="ARBA00023136"/>
    </source>
</evidence>
<dbReference type="SUPFAM" id="SSF158472">
    <property type="entry name" value="HAMP domain-like"/>
    <property type="match status" value="1"/>
</dbReference>
<evidence type="ECO:0000313" key="14">
    <source>
        <dbReference type="EMBL" id="BBA95666.1"/>
    </source>
</evidence>
<evidence type="ECO:0000259" key="12">
    <source>
        <dbReference type="PROSITE" id="PS50109"/>
    </source>
</evidence>
<evidence type="ECO:0000256" key="5">
    <source>
        <dbReference type="ARBA" id="ARBA00022679"/>
    </source>
</evidence>
<dbReference type="GO" id="GO:0005886">
    <property type="term" value="C:plasma membrane"/>
    <property type="evidence" value="ECO:0007669"/>
    <property type="project" value="UniProtKB-SubCell"/>
</dbReference>
<dbReference type="CDD" id="cd00082">
    <property type="entry name" value="HisKA"/>
    <property type="match status" value="1"/>
</dbReference>
<reference evidence="14 15" key="3">
    <citation type="journal article" date="2011" name="Nat. Chem. Biol.">
        <title>Reveromycin A biosynthesis uses RevG and RevJ for stereospecific spiroacetal formation.</title>
        <authorList>
            <person name="Takahashi S."/>
            <person name="Toyoda A."/>
            <person name="Sekiyama Y."/>
            <person name="Takagi H."/>
            <person name="Nogawa T."/>
            <person name="Uramoto M."/>
            <person name="Suzuki R."/>
            <person name="Koshino H."/>
            <person name="Kumano T."/>
            <person name="Panthee S."/>
            <person name="Dairi T."/>
            <person name="Ishikawa J."/>
            <person name="Ikeda H."/>
            <person name="Sakaki Y."/>
            <person name="Osada H."/>
        </authorList>
    </citation>
    <scope>NUCLEOTIDE SEQUENCE [LARGE SCALE GENOMIC DNA]</scope>
    <source>
        <strain evidence="14 15">SN-593</strain>
    </source>
</reference>
<evidence type="ECO:0000256" key="1">
    <source>
        <dbReference type="ARBA" id="ARBA00000085"/>
    </source>
</evidence>
<keyword evidence="7 14" id="KW-0418">Kinase</keyword>
<evidence type="ECO:0000256" key="7">
    <source>
        <dbReference type="ARBA" id="ARBA00022777"/>
    </source>
</evidence>
<keyword evidence="6 11" id="KW-0812">Transmembrane</keyword>
<dbReference type="InterPro" id="IPR005467">
    <property type="entry name" value="His_kinase_dom"/>
</dbReference>
<dbReference type="InterPro" id="IPR036890">
    <property type="entry name" value="HATPase_C_sf"/>
</dbReference>
<keyword evidence="5" id="KW-0808">Transferase</keyword>
<dbReference type="InterPro" id="IPR036097">
    <property type="entry name" value="HisK_dim/P_sf"/>
</dbReference>
<keyword evidence="15" id="KW-1185">Reference proteome</keyword>
<sequence>MNLLRRAAGRLRHPSLTIRGRLTLTYAALFTVGGSALVMAMTTALYHEIFRPLPASQIPSSLDPDHDNFVGLSDQIRDAAASRLLVIALLLLSVVVALSTLVGWWVAGRLLRPIAEITAAARRATDATLHERLRLTGPADELRELGDTFDEMLERLDRAFGAQRRFVANASHELRTPLALTRAAVEVTLAKPVVTEEQWRTMAADVADSTGSAQRLISALLVLARSERGVTDLVEDDLGDVAAEALDQVAARARKRGLRLEADLASAPLLANVALLGIAVANLLENAVRYNRDGGLLRITTAPAGDGAVRLTVLNDGPALDPDRVENLFEPFNRGDRTRRRSGPHDLPDGTGLGLSIVRAVARAHAGSATARARAEGGLSVALELPAGLGRDA</sequence>
<feature type="transmembrane region" description="Helical" evidence="11">
    <location>
        <begin position="84"/>
        <end position="107"/>
    </location>
</feature>
<feature type="transmembrane region" description="Helical" evidence="11">
    <location>
        <begin position="21"/>
        <end position="46"/>
    </location>
</feature>
<dbReference type="Gene3D" id="6.10.340.10">
    <property type="match status" value="1"/>
</dbReference>
<dbReference type="SUPFAM" id="SSF55874">
    <property type="entry name" value="ATPase domain of HSP90 chaperone/DNA topoisomerase II/histidine kinase"/>
    <property type="match status" value="1"/>
</dbReference>
<dbReference type="SMART" id="SM00387">
    <property type="entry name" value="HATPase_c"/>
    <property type="match status" value="1"/>
</dbReference>
<dbReference type="PANTHER" id="PTHR45436:SF5">
    <property type="entry name" value="SENSOR HISTIDINE KINASE TRCS"/>
    <property type="match status" value="1"/>
</dbReference>
<evidence type="ECO:0000259" key="13">
    <source>
        <dbReference type="PROSITE" id="PS50885"/>
    </source>
</evidence>
<evidence type="ECO:0000256" key="9">
    <source>
        <dbReference type="ARBA" id="ARBA00023012"/>
    </source>
</evidence>
<dbReference type="SMART" id="SM00388">
    <property type="entry name" value="HisKA"/>
    <property type="match status" value="1"/>
</dbReference>
<comment type="catalytic activity">
    <reaction evidence="1">
        <text>ATP + protein L-histidine = ADP + protein N-phospho-L-histidine.</text>
        <dbReference type="EC" id="2.7.13.3"/>
    </reaction>
</comment>
<dbReference type="InterPro" id="IPR003661">
    <property type="entry name" value="HisK_dim/P_dom"/>
</dbReference>
<dbReference type="EC" id="2.7.13.3" evidence="3"/>
<reference evidence="14 15" key="1">
    <citation type="journal article" date="2010" name="J. Bacteriol.">
        <title>Biochemical characterization of a novel indole prenyltransferase from Streptomyces sp. SN-593.</title>
        <authorList>
            <person name="Takahashi S."/>
            <person name="Takagi H."/>
            <person name="Toyoda A."/>
            <person name="Uramoto M."/>
            <person name="Nogawa T."/>
            <person name="Ueki M."/>
            <person name="Sakaki Y."/>
            <person name="Osada H."/>
        </authorList>
    </citation>
    <scope>NUCLEOTIDE SEQUENCE [LARGE SCALE GENOMIC DNA]</scope>
    <source>
        <strain evidence="14 15">SN-593</strain>
    </source>
</reference>
<dbReference type="Pfam" id="PF00672">
    <property type="entry name" value="HAMP"/>
    <property type="match status" value="1"/>
</dbReference>
<proteinExistence type="predicted"/>
<dbReference type="GO" id="GO:0000155">
    <property type="term" value="F:phosphorelay sensor kinase activity"/>
    <property type="evidence" value="ECO:0007669"/>
    <property type="project" value="InterPro"/>
</dbReference>
<gene>
    <name evidence="14" type="ORF">RVR_615</name>
</gene>
<comment type="subcellular location">
    <subcellularLocation>
        <location evidence="2">Cell membrane</location>
    </subcellularLocation>
</comment>
<evidence type="ECO:0000256" key="6">
    <source>
        <dbReference type="ARBA" id="ARBA00022692"/>
    </source>
</evidence>
<evidence type="ECO:0000256" key="3">
    <source>
        <dbReference type="ARBA" id="ARBA00012438"/>
    </source>
</evidence>
<evidence type="ECO:0000256" key="4">
    <source>
        <dbReference type="ARBA" id="ARBA00022553"/>
    </source>
</evidence>
<keyword evidence="9" id="KW-0902">Two-component regulatory system</keyword>
<keyword evidence="8 11" id="KW-1133">Transmembrane helix</keyword>
<keyword evidence="4" id="KW-0597">Phosphoprotein</keyword>
<dbReference type="Gene3D" id="3.30.565.10">
    <property type="entry name" value="Histidine kinase-like ATPase, C-terminal domain"/>
    <property type="match status" value="1"/>
</dbReference>
<dbReference type="Pfam" id="PF02518">
    <property type="entry name" value="HATPase_c"/>
    <property type="match status" value="1"/>
</dbReference>
<name>A0A7U3UN92_9ACTN</name>
<reference evidence="14 15" key="4">
    <citation type="journal article" date="2020" name="Sci. Rep.">
        <title>beta-carboline chemical signals induce reveromycin production through a LuxR family regulator in Streptomyces sp. SN-593.</title>
        <authorList>
            <person name="Panthee S."/>
            <person name="Kito N."/>
            <person name="Hayashi T."/>
            <person name="Shimizu T."/>
            <person name="Ishikawa J."/>
            <person name="Hamamoto H."/>
            <person name="Osada H."/>
            <person name="Takahashi S."/>
        </authorList>
    </citation>
    <scope>NUCLEOTIDE SEQUENCE [LARGE SCALE GENOMIC DNA]</scope>
    <source>
        <strain evidence="14 15">SN-593</strain>
    </source>
</reference>
<accession>A0A7U3UN92</accession>
<dbReference type="SMART" id="SM00304">
    <property type="entry name" value="HAMP"/>
    <property type="match status" value="1"/>
</dbReference>
<dbReference type="PROSITE" id="PS50885">
    <property type="entry name" value="HAMP"/>
    <property type="match status" value="1"/>
</dbReference>
<dbReference type="Pfam" id="PF00512">
    <property type="entry name" value="HisKA"/>
    <property type="match status" value="1"/>
</dbReference>
<evidence type="ECO:0000256" key="11">
    <source>
        <dbReference type="SAM" id="Phobius"/>
    </source>
</evidence>
<keyword evidence="10 11" id="KW-0472">Membrane</keyword>
<dbReference type="SUPFAM" id="SSF47384">
    <property type="entry name" value="Homodimeric domain of signal transducing histidine kinase"/>
    <property type="match status" value="1"/>
</dbReference>
<reference evidence="14 15" key="2">
    <citation type="journal article" date="2011" name="J. Antibiot.">
        <title>Furaquinocins I and J: novel polyketide isoprenoid hybrid compounds from Streptomyces reveromyceticus SN-593.</title>
        <authorList>
            <person name="Panthee S."/>
            <person name="Takahashi S."/>
            <person name="Takagi H."/>
            <person name="Nogawa T."/>
            <person name="Oowada E."/>
            <person name="Uramoto M."/>
            <person name="Osada H."/>
        </authorList>
    </citation>
    <scope>NUCLEOTIDE SEQUENCE [LARGE SCALE GENOMIC DNA]</scope>
    <source>
        <strain evidence="14 15">SN-593</strain>
    </source>
</reference>
<dbReference type="InterPro" id="IPR003660">
    <property type="entry name" value="HAMP_dom"/>
</dbReference>
<dbReference type="RefSeq" id="WP_202232165.1">
    <property type="nucleotide sequence ID" value="NZ_AP018365.1"/>
</dbReference>